<comment type="caution">
    <text evidence="1">The sequence shown here is derived from an EMBL/GenBank/DDBJ whole genome shotgun (WGS) entry which is preliminary data.</text>
</comment>
<accession>A0A836FY11</accession>
<reference evidence="2" key="1">
    <citation type="journal article" date="2021" name="Microbiol. Resour. Announc.">
        <title>LGAAP: Leishmaniinae Genome Assembly and Annotation Pipeline.</title>
        <authorList>
            <person name="Almutairi H."/>
            <person name="Urbaniak M.D."/>
            <person name="Bates M.D."/>
            <person name="Jariyapan N."/>
            <person name="Kwakye-Nuako G."/>
            <person name="Thomaz-Soccol V."/>
            <person name="Al-Salem W.S."/>
            <person name="Dillon R.J."/>
            <person name="Bates P.A."/>
            <person name="Gatherer D."/>
        </authorList>
    </citation>
    <scope>NUCLEOTIDE SEQUENCE [LARGE SCALE GENOMIC DNA]</scope>
</reference>
<organism evidence="1 2">
    <name type="scientific">Leishmania martiniquensis</name>
    <dbReference type="NCBI Taxonomy" id="1580590"/>
    <lineage>
        <taxon>Eukaryota</taxon>
        <taxon>Discoba</taxon>
        <taxon>Euglenozoa</taxon>
        <taxon>Kinetoplastea</taxon>
        <taxon>Metakinetoplastina</taxon>
        <taxon>Trypanosomatida</taxon>
        <taxon>Trypanosomatidae</taxon>
        <taxon>Leishmaniinae</taxon>
        <taxon>Leishmania</taxon>
    </lineage>
</organism>
<dbReference type="GeneID" id="92511624"/>
<dbReference type="SUPFAM" id="SSF53187">
    <property type="entry name" value="Zn-dependent exopeptidases"/>
    <property type="match status" value="1"/>
</dbReference>
<dbReference type="Gene3D" id="3.40.630.10">
    <property type="entry name" value="Zn peptidases"/>
    <property type="match status" value="1"/>
</dbReference>
<name>A0A836FY11_9TRYP</name>
<dbReference type="RefSeq" id="XP_067176391.1">
    <property type="nucleotide sequence ID" value="XM_067319112.1"/>
</dbReference>
<dbReference type="Proteomes" id="UP000673552">
    <property type="component" value="Unassembled WGS sequence"/>
</dbReference>
<reference evidence="2" key="2">
    <citation type="journal article" date="2021" name="Sci. Data">
        <title>Chromosome-scale genome sequencing, assembly and annotation of six genomes from subfamily Leishmaniinae.</title>
        <authorList>
            <person name="Almutairi H."/>
            <person name="Urbaniak M.D."/>
            <person name="Bates M.D."/>
            <person name="Jariyapan N."/>
            <person name="Kwakye-Nuako G."/>
            <person name="Thomaz Soccol V."/>
            <person name="Al-Salem W.S."/>
            <person name="Dillon R.J."/>
            <person name="Bates P.A."/>
            <person name="Gatherer D."/>
        </authorList>
    </citation>
    <scope>NUCLEOTIDE SEQUENCE [LARGE SCALE GENOMIC DNA]</scope>
</reference>
<evidence type="ECO:0000313" key="2">
    <source>
        <dbReference type="Proteomes" id="UP000673552"/>
    </source>
</evidence>
<gene>
    <name evidence="1" type="ORF">LSCM1_01504</name>
</gene>
<dbReference type="KEGG" id="lmat:92511624"/>
<keyword evidence="2" id="KW-1185">Reference proteome</keyword>
<dbReference type="AlphaFoldDB" id="A0A836FY11"/>
<sequence length="95" mass="10172">MTQIGITLFRHMSVVSIDREGWSTDPLATVEDGKVCGRGDTGMEGSIAAAMLLTFVSVSMKCRKLNYSAFSLGKEVGCAGVPYLNLIRQGKLPTS</sequence>
<dbReference type="EMBL" id="JAFEUZ010000031">
    <property type="protein sequence ID" value="KAG5471417.1"/>
    <property type="molecule type" value="Genomic_DNA"/>
</dbReference>
<protein>
    <submittedName>
        <fullName evidence="1">Uncharacterized protein</fullName>
    </submittedName>
</protein>
<evidence type="ECO:0000313" key="1">
    <source>
        <dbReference type="EMBL" id="KAG5471417.1"/>
    </source>
</evidence>
<proteinExistence type="predicted"/>